<name>A0A835FWP5_9POAL</name>
<organism evidence="4 5">
    <name type="scientific">Digitaria exilis</name>
    <dbReference type="NCBI Taxonomy" id="1010633"/>
    <lineage>
        <taxon>Eukaryota</taxon>
        <taxon>Viridiplantae</taxon>
        <taxon>Streptophyta</taxon>
        <taxon>Embryophyta</taxon>
        <taxon>Tracheophyta</taxon>
        <taxon>Spermatophyta</taxon>
        <taxon>Magnoliopsida</taxon>
        <taxon>Liliopsida</taxon>
        <taxon>Poales</taxon>
        <taxon>Poaceae</taxon>
        <taxon>PACMAD clade</taxon>
        <taxon>Panicoideae</taxon>
        <taxon>Panicodae</taxon>
        <taxon>Paniceae</taxon>
        <taxon>Anthephorinae</taxon>
        <taxon>Digitaria</taxon>
    </lineage>
</organism>
<evidence type="ECO:0000313" key="5">
    <source>
        <dbReference type="Proteomes" id="UP000636709"/>
    </source>
</evidence>
<feature type="compositionally biased region" description="Polar residues" evidence="2">
    <location>
        <begin position="299"/>
        <end position="309"/>
    </location>
</feature>
<evidence type="ECO:0000313" key="4">
    <source>
        <dbReference type="EMBL" id="KAF8776538.1"/>
    </source>
</evidence>
<keyword evidence="3" id="KW-0812">Transmembrane</keyword>
<feature type="region of interest" description="Disordered" evidence="2">
    <location>
        <begin position="268"/>
        <end position="310"/>
    </location>
</feature>
<comment type="caution">
    <text evidence="4">The sequence shown here is derived from an EMBL/GenBank/DDBJ whole genome shotgun (WGS) entry which is preliminary data.</text>
</comment>
<feature type="compositionally biased region" description="Basic and acidic residues" evidence="2">
    <location>
        <begin position="269"/>
        <end position="278"/>
    </location>
</feature>
<proteinExistence type="predicted"/>
<dbReference type="AlphaFoldDB" id="A0A835FWP5"/>
<protein>
    <submittedName>
        <fullName evidence="4">Uncharacterized protein</fullName>
    </submittedName>
</protein>
<keyword evidence="3" id="KW-0472">Membrane</keyword>
<sequence length="379" mass="42381">MVLALGLSALQLLVFAVILCPLAVFFVFGLYISAALSLWRLIEHDFTNADGGSNLKPALEVLYGLAVAQGILYRFWTLPHPPLRDHWDRQFVLGRLLTRSAASGHMIQRLLETLALGSRHYGLKEVECAARVLAYAAVNILLLRFTEVIPFISCLLDTLELEESPKESLEVATKVARILRNLATEEDNCRIIMSAEGVLSNTVRHLVSVQDHRGYKFHDEWCDDGVFDWICLFSPRLKKRSSMRQGLAREKLKAMLLKYMLGCGSSTSEETRAAETRPNDGQLSARSSDIEKGSEEQDASSPPQRNGEQQHMGIELQEAYISLCRVVSQNLLADHGNKLNAIAANACLEQGIPMPVKDFESLVSYAQDRLEEQKKRLAQ</sequence>
<dbReference type="OrthoDB" id="693651at2759"/>
<gene>
    <name evidence="4" type="ORF">HU200_003255</name>
</gene>
<accession>A0A835FWP5</accession>
<dbReference type="EMBL" id="JACEFO010000191">
    <property type="protein sequence ID" value="KAF8776538.1"/>
    <property type="molecule type" value="Genomic_DNA"/>
</dbReference>
<dbReference type="InterPro" id="IPR000225">
    <property type="entry name" value="Armadillo"/>
</dbReference>
<feature type="transmembrane region" description="Helical" evidence="3">
    <location>
        <begin position="12"/>
        <end position="38"/>
    </location>
</feature>
<feature type="repeat" description="ARM" evidence="1">
    <location>
        <begin position="153"/>
        <end position="197"/>
    </location>
</feature>
<evidence type="ECO:0000256" key="3">
    <source>
        <dbReference type="SAM" id="Phobius"/>
    </source>
</evidence>
<dbReference type="PROSITE" id="PS50176">
    <property type="entry name" value="ARM_REPEAT"/>
    <property type="match status" value="1"/>
</dbReference>
<dbReference type="PANTHER" id="PTHR33115:SF22">
    <property type="entry name" value="OS12G0449900 PROTEIN"/>
    <property type="match status" value="1"/>
</dbReference>
<evidence type="ECO:0000256" key="1">
    <source>
        <dbReference type="PROSITE-ProRule" id="PRU00259"/>
    </source>
</evidence>
<keyword evidence="5" id="KW-1185">Reference proteome</keyword>
<dbReference type="Proteomes" id="UP000636709">
    <property type="component" value="Unassembled WGS sequence"/>
</dbReference>
<dbReference type="PANTHER" id="PTHR33115">
    <property type="entry name" value="ARM REPEAT SUPERFAMILY PROTEIN"/>
    <property type="match status" value="1"/>
</dbReference>
<reference evidence="4" key="1">
    <citation type="submission" date="2020-07" db="EMBL/GenBank/DDBJ databases">
        <title>Genome sequence and genetic diversity analysis of an under-domesticated orphan crop, white fonio (Digitaria exilis).</title>
        <authorList>
            <person name="Bennetzen J.L."/>
            <person name="Chen S."/>
            <person name="Ma X."/>
            <person name="Wang X."/>
            <person name="Yssel A.E.J."/>
            <person name="Chaluvadi S.R."/>
            <person name="Johnson M."/>
            <person name="Gangashetty P."/>
            <person name="Hamidou F."/>
            <person name="Sanogo M.D."/>
            <person name="Zwaenepoel A."/>
            <person name="Wallace J."/>
            <person name="Van De Peer Y."/>
            <person name="Van Deynze A."/>
        </authorList>
    </citation>
    <scope>NUCLEOTIDE SEQUENCE</scope>
    <source>
        <tissue evidence="4">Leaves</tissue>
    </source>
</reference>
<keyword evidence="3" id="KW-1133">Transmembrane helix</keyword>
<evidence type="ECO:0000256" key="2">
    <source>
        <dbReference type="SAM" id="MobiDB-lite"/>
    </source>
</evidence>